<evidence type="ECO:0000313" key="2">
    <source>
        <dbReference type="EMBL" id="EDU60961.1"/>
    </source>
</evidence>
<keyword evidence="1" id="KW-0472">Membrane</keyword>
<reference evidence="3" key="1">
    <citation type="submission" date="2008-04" db="EMBL/GenBank/DDBJ databases">
        <title>Draft genome sequence of Providencia stuartii (ATCC 25827).</title>
        <authorList>
            <person name="Sudarsanam P."/>
            <person name="Ley R."/>
            <person name="Guruge J."/>
            <person name="Turnbaugh P.J."/>
            <person name="Mahowald M."/>
            <person name="Liep D."/>
            <person name="Gordon J."/>
        </authorList>
    </citation>
    <scope>NUCLEOTIDE SEQUENCE [LARGE SCALE GENOMIC DNA]</scope>
    <source>
        <strain evidence="3">ATCC 25827</strain>
    </source>
</reference>
<dbReference type="GeneID" id="93520814"/>
<sequence>METKQYPIKWQKRFAFFDTYGAPKTPEHKAAIKQQPYFARFLIMFNFFAYFFGPIYFAIVGLWKKALILLAISLCITMLFATIELIIGREFPRPVWTAISLGVSFMWGFTANYAYYLKKVKGLDGWNPFEGFSLY</sequence>
<evidence type="ECO:0000313" key="3">
    <source>
        <dbReference type="Proteomes" id="UP000004506"/>
    </source>
</evidence>
<feature type="transmembrane region" description="Helical" evidence="1">
    <location>
        <begin position="66"/>
        <end position="88"/>
    </location>
</feature>
<reference evidence="3" key="2">
    <citation type="submission" date="2008-04" db="EMBL/GenBank/DDBJ databases">
        <title>Draft genome sequence of Providencia stuartii(ATCC 25827).</title>
        <authorList>
            <person name="Sudarsanam P."/>
            <person name="Ley R."/>
            <person name="Guruge J."/>
            <person name="Turnbaugh P.J."/>
            <person name="Mahowald M."/>
            <person name="Liep D."/>
            <person name="Gordon J."/>
        </authorList>
    </citation>
    <scope>NUCLEOTIDE SEQUENCE [LARGE SCALE GENOMIC DNA]</scope>
    <source>
        <strain evidence="3">ATCC 25827</strain>
    </source>
</reference>
<comment type="caution">
    <text evidence="2">The sequence shown here is derived from an EMBL/GenBank/DDBJ whole genome shotgun (WGS) entry which is preliminary data.</text>
</comment>
<feature type="transmembrane region" description="Helical" evidence="1">
    <location>
        <begin position="37"/>
        <end position="60"/>
    </location>
</feature>
<evidence type="ECO:0008006" key="4">
    <source>
        <dbReference type="Google" id="ProtNLM"/>
    </source>
</evidence>
<dbReference type="InterPro" id="IPR024399">
    <property type="entry name" value="DUF2628"/>
</dbReference>
<organism evidence="2 3">
    <name type="scientific">Providencia stuartii ATCC 25827</name>
    <dbReference type="NCBI Taxonomy" id="471874"/>
    <lineage>
        <taxon>Bacteria</taxon>
        <taxon>Pseudomonadati</taxon>
        <taxon>Pseudomonadota</taxon>
        <taxon>Gammaproteobacteria</taxon>
        <taxon>Enterobacterales</taxon>
        <taxon>Morganellaceae</taxon>
        <taxon>Providencia</taxon>
    </lineage>
</organism>
<dbReference type="AlphaFoldDB" id="A0AA87CSI1"/>
<protein>
    <recommendedName>
        <fullName evidence="4">DUF2628 domain-containing protein</fullName>
    </recommendedName>
</protein>
<gene>
    <name evidence="2" type="ORF">PROSTU_00942</name>
</gene>
<accession>A0AA87CSI1</accession>
<feature type="transmembrane region" description="Helical" evidence="1">
    <location>
        <begin position="95"/>
        <end position="116"/>
    </location>
</feature>
<dbReference type="Pfam" id="PF10947">
    <property type="entry name" value="DUF2628"/>
    <property type="match status" value="1"/>
</dbReference>
<keyword evidence="1" id="KW-0812">Transmembrane</keyword>
<dbReference type="Proteomes" id="UP000004506">
    <property type="component" value="Unassembled WGS sequence"/>
</dbReference>
<dbReference type="RefSeq" id="WP_004917310.1">
    <property type="nucleotide sequence ID" value="NZ_DS607662.1"/>
</dbReference>
<dbReference type="EMBL" id="ABJD02000085">
    <property type="protein sequence ID" value="EDU60961.1"/>
    <property type="molecule type" value="Genomic_DNA"/>
</dbReference>
<name>A0AA87CSI1_PROST</name>
<keyword evidence="1" id="KW-1133">Transmembrane helix</keyword>
<reference evidence="2 3" key="3">
    <citation type="submission" date="2008-05" db="EMBL/GenBank/DDBJ databases">
        <authorList>
            <person name="Fulton L."/>
            <person name="Clifton S."/>
            <person name="Fulton B."/>
            <person name="Xu J."/>
            <person name="Minx P."/>
            <person name="Pepin K.H."/>
            <person name="Johnson M."/>
            <person name="Thiruvilangam P."/>
            <person name="Bhonagiri V."/>
            <person name="Nash W.E."/>
            <person name="Mardis E.R."/>
            <person name="Wilson R.K."/>
        </authorList>
    </citation>
    <scope>NUCLEOTIDE SEQUENCE [LARGE SCALE GENOMIC DNA]</scope>
    <source>
        <strain evidence="2 3">ATCC 25827</strain>
    </source>
</reference>
<evidence type="ECO:0000256" key="1">
    <source>
        <dbReference type="SAM" id="Phobius"/>
    </source>
</evidence>
<proteinExistence type="predicted"/>